<feature type="binding site" evidence="7">
    <location>
        <position position="542"/>
    </location>
    <ligand>
        <name>ATP</name>
        <dbReference type="ChEBI" id="CHEBI:30616"/>
    </ligand>
</feature>
<keyword evidence="5 11" id="KW-0418">Kinase</keyword>
<evidence type="ECO:0000256" key="6">
    <source>
        <dbReference type="ARBA" id="ARBA00022840"/>
    </source>
</evidence>
<dbReference type="InterPro" id="IPR036249">
    <property type="entry name" value="Thioredoxin-like_sf"/>
</dbReference>
<gene>
    <name evidence="11" type="ORF">M427DRAFT_118955</name>
</gene>
<dbReference type="SUPFAM" id="SSF52833">
    <property type="entry name" value="Thioredoxin-like"/>
    <property type="match status" value="1"/>
</dbReference>
<dbReference type="PRINTS" id="PR01243">
    <property type="entry name" value="NUCDPKINASE"/>
</dbReference>
<dbReference type="GO" id="GO:0006183">
    <property type="term" value="P:GTP biosynthetic process"/>
    <property type="evidence" value="ECO:0007669"/>
    <property type="project" value="InterPro"/>
</dbReference>
<evidence type="ECO:0000256" key="9">
    <source>
        <dbReference type="SAM" id="MobiDB-lite"/>
    </source>
</evidence>
<evidence type="ECO:0000313" key="11">
    <source>
        <dbReference type="EMBL" id="KXS21070.1"/>
    </source>
</evidence>
<dbReference type="Pfam" id="PF00334">
    <property type="entry name" value="NDK"/>
    <property type="match status" value="3"/>
</dbReference>
<dbReference type="Gene3D" id="3.30.70.141">
    <property type="entry name" value="Nucleoside diphosphate kinase-like domain"/>
    <property type="match status" value="3"/>
</dbReference>
<proteinExistence type="inferred from homology"/>
<dbReference type="InterPro" id="IPR034907">
    <property type="entry name" value="NDK-like_dom"/>
</dbReference>
<dbReference type="InterPro" id="IPR013766">
    <property type="entry name" value="Thioredoxin_domain"/>
</dbReference>
<evidence type="ECO:0000256" key="1">
    <source>
        <dbReference type="ARBA" id="ARBA00008142"/>
    </source>
</evidence>
<feature type="compositionally biased region" description="Low complexity" evidence="9">
    <location>
        <begin position="669"/>
        <end position="681"/>
    </location>
</feature>
<feature type="compositionally biased region" description="Polar residues" evidence="9">
    <location>
        <begin position="642"/>
        <end position="653"/>
    </location>
</feature>
<dbReference type="GO" id="GO:0004550">
    <property type="term" value="F:nucleoside diphosphate kinase activity"/>
    <property type="evidence" value="ECO:0007669"/>
    <property type="project" value="InterPro"/>
</dbReference>
<feature type="active site" description="Pros-phosphohistidine intermediate" evidence="7">
    <location>
        <position position="423"/>
    </location>
</feature>
<dbReference type="Gene3D" id="3.40.30.10">
    <property type="entry name" value="Glutaredoxin"/>
    <property type="match status" value="1"/>
</dbReference>
<feature type="active site" description="Pros-phosphohistidine intermediate" evidence="7">
    <location>
        <position position="575"/>
    </location>
</feature>
<dbReference type="OrthoDB" id="2162449at2759"/>
<feature type="binding site" evidence="7">
    <location>
        <position position="467"/>
    </location>
    <ligand>
        <name>ATP</name>
        <dbReference type="ChEBI" id="CHEBI:30616"/>
    </ligand>
</feature>
<dbReference type="EMBL" id="KQ965733">
    <property type="protein sequence ID" value="KXS21070.1"/>
    <property type="molecule type" value="Genomic_DNA"/>
</dbReference>
<feature type="binding site" evidence="7">
    <location>
        <position position="548"/>
    </location>
    <ligand>
        <name>ATP</name>
        <dbReference type="ChEBI" id="CHEBI:30616"/>
    </ligand>
</feature>
<accession>A0A139AWG9</accession>
<sequence>MSRGINAVDAKITSADRWDDEMAKPGLLVADVFSSWVGPCEAVLATFKKLKTENIEDVRFVQVQSENIDALAKYRDKSCPHVLVLFSGVVLRVIRGPNAPLIERTVKEQIDLEKRGQPHKPYEDAGSSPILDAPGDISGSTLKLDPPAEGRDRTVAMIKPDAMNPAVVEQILNILSMNRFDVVKKRRVWLSNENVRQLYKEHEGRPYFEELMGYISSAPLLALILERENAIEALREVAGPANSKRAKEEFPKSIRGMFGTDQSRNAIHTAATAAEAAYEMEYLFGKEVKTFEESESADEPSATLARTFALIKPDAIAQGKMEDILQLILAHGYEIEKKKEVYISQDMAAEFFRKIQDKPYYQPAVNLLTSASASSLALILRGDNVISGWKEMIGPFDPTKAKEVSPNSIRALYGTDEIKNAVHGSDDEECAVREINLFFPKRPSMMNVRPMTGRQVDRPERTLGLIKPDGYPVHKEDIFARIKTAGFEVVCEKEFTFDRKVAETFYQEHKERPFYEELVTWMSSAPISAFVLEKVGAVRAWRDLMGPTNPQKAREEAPDSLRALFGSEAPRNAVHGSDSQQSAQREITLLFPDVSPVPPKPTQIVEEEAKASEKVDPPRAAAEQPAPAPAPADSNAPIAEQSPATDPASSAPTEPSEAKPADPAQDSTAPQDAAPAPIAAAEKVTSSRASLHKSQTLAEGQVVPKSQHGSQNLVSTAP</sequence>
<dbReference type="InterPro" id="IPR001564">
    <property type="entry name" value="Nucleoside_diP_kinase"/>
</dbReference>
<keyword evidence="4" id="KW-0547">Nucleotide-binding</keyword>
<feature type="region of interest" description="Disordered" evidence="9">
    <location>
        <begin position="607"/>
        <end position="718"/>
    </location>
</feature>
<dbReference type="GO" id="GO:0006241">
    <property type="term" value="P:CTP biosynthetic process"/>
    <property type="evidence" value="ECO:0007669"/>
    <property type="project" value="InterPro"/>
</dbReference>
<feature type="binding site" evidence="7">
    <location>
        <position position="514"/>
    </location>
    <ligand>
        <name>ATP</name>
        <dbReference type="ChEBI" id="CHEBI:30616"/>
    </ligand>
</feature>
<evidence type="ECO:0000256" key="7">
    <source>
        <dbReference type="PROSITE-ProRule" id="PRU00706"/>
    </source>
</evidence>
<dbReference type="PANTHER" id="PTHR46161">
    <property type="entry name" value="NUCLEOSIDE DIPHOSPHATE KINASE"/>
    <property type="match status" value="1"/>
</dbReference>
<feature type="binding site" evidence="7">
    <location>
        <position position="572"/>
    </location>
    <ligand>
        <name>ATP</name>
        <dbReference type="ChEBI" id="CHEBI:30616"/>
    </ligand>
</feature>
<evidence type="ECO:0000256" key="3">
    <source>
        <dbReference type="ARBA" id="ARBA00022679"/>
    </source>
</evidence>
<dbReference type="GO" id="GO:0006228">
    <property type="term" value="P:UTP biosynthetic process"/>
    <property type="evidence" value="ECO:0007669"/>
    <property type="project" value="InterPro"/>
</dbReference>
<dbReference type="STRING" id="1344416.A0A139AWG9"/>
<reference evidence="11 12" key="1">
    <citation type="journal article" date="2015" name="Genome Biol. Evol.">
        <title>Phylogenomic analyses indicate that early fungi evolved digesting cell walls of algal ancestors of land plants.</title>
        <authorList>
            <person name="Chang Y."/>
            <person name="Wang S."/>
            <person name="Sekimoto S."/>
            <person name="Aerts A.L."/>
            <person name="Choi C."/>
            <person name="Clum A."/>
            <person name="LaButti K.M."/>
            <person name="Lindquist E.A."/>
            <person name="Yee Ngan C."/>
            <person name="Ohm R.A."/>
            <person name="Salamov A.A."/>
            <person name="Grigoriev I.V."/>
            <person name="Spatafora J.W."/>
            <person name="Berbee M.L."/>
        </authorList>
    </citation>
    <scope>NUCLEOTIDE SEQUENCE [LARGE SCALE GENOMIC DNA]</scope>
    <source>
        <strain evidence="11 12">JEL478</strain>
    </source>
</reference>
<name>A0A139AWG9_GONPJ</name>
<feature type="domain" description="Nucleoside diphosphate kinase-like" evidence="10">
    <location>
        <begin position="151"/>
        <end position="292"/>
    </location>
</feature>
<dbReference type="GO" id="GO:0005524">
    <property type="term" value="F:ATP binding"/>
    <property type="evidence" value="ECO:0007669"/>
    <property type="project" value="UniProtKB-KW"/>
</dbReference>
<organism evidence="11 12">
    <name type="scientific">Gonapodya prolifera (strain JEL478)</name>
    <name type="common">Monoblepharis prolifera</name>
    <dbReference type="NCBI Taxonomy" id="1344416"/>
    <lineage>
        <taxon>Eukaryota</taxon>
        <taxon>Fungi</taxon>
        <taxon>Fungi incertae sedis</taxon>
        <taxon>Chytridiomycota</taxon>
        <taxon>Chytridiomycota incertae sedis</taxon>
        <taxon>Monoblepharidomycetes</taxon>
        <taxon>Monoblepharidales</taxon>
        <taxon>Gonapodyaceae</taxon>
        <taxon>Gonapodya</taxon>
    </lineage>
</organism>
<feature type="compositionally biased region" description="Polar residues" evidence="9">
    <location>
        <begin position="707"/>
        <end position="718"/>
    </location>
</feature>
<feature type="compositionally biased region" description="Basic and acidic residues" evidence="9">
    <location>
        <begin position="113"/>
        <end position="123"/>
    </location>
</feature>
<comment type="similarity">
    <text evidence="1 7 8">Belongs to the NDK family.</text>
</comment>
<dbReference type="PANTHER" id="PTHR46161:SF3">
    <property type="entry name" value="NUCLEOSIDE DIPHOSPHATE KINASE DDB_G0292928-RELATED"/>
    <property type="match status" value="1"/>
</dbReference>
<feature type="domain" description="Nucleoside diphosphate kinase-like" evidence="10">
    <location>
        <begin position="459"/>
        <end position="598"/>
    </location>
</feature>
<comment type="caution">
    <text evidence="7">Lacks conserved residue(s) required for the propagation of feature annotation.</text>
</comment>
<keyword evidence="12" id="KW-1185">Reference proteome</keyword>
<feature type="compositionally biased region" description="Polar residues" evidence="9">
    <location>
        <begin position="684"/>
        <end position="698"/>
    </location>
</feature>
<feature type="compositionally biased region" description="Basic and acidic residues" evidence="9">
    <location>
        <begin position="607"/>
        <end position="617"/>
    </location>
</feature>
<evidence type="ECO:0000256" key="4">
    <source>
        <dbReference type="ARBA" id="ARBA00022741"/>
    </source>
</evidence>
<feature type="compositionally biased region" description="Low complexity" evidence="9">
    <location>
        <begin position="618"/>
        <end position="639"/>
    </location>
</feature>
<dbReference type="AlphaFoldDB" id="A0A139AWG9"/>
<keyword evidence="3" id="KW-0808">Transferase</keyword>
<evidence type="ECO:0000256" key="5">
    <source>
        <dbReference type="ARBA" id="ARBA00022777"/>
    </source>
</evidence>
<dbReference type="PROSITE" id="PS51374">
    <property type="entry name" value="NDPK_LIKE"/>
    <property type="match status" value="2"/>
</dbReference>
<dbReference type="Proteomes" id="UP000070544">
    <property type="component" value="Unassembled WGS sequence"/>
</dbReference>
<keyword evidence="6" id="KW-0067">ATP-binding</keyword>
<dbReference type="SUPFAM" id="SSF54919">
    <property type="entry name" value="Nucleoside diphosphate kinase, NDK"/>
    <property type="match status" value="3"/>
</dbReference>
<dbReference type="OMA" id="ERQHVSQ"/>
<evidence type="ECO:0000256" key="2">
    <source>
        <dbReference type="ARBA" id="ARBA00017632"/>
    </source>
</evidence>
<evidence type="ECO:0000313" key="12">
    <source>
        <dbReference type="Proteomes" id="UP000070544"/>
    </source>
</evidence>
<feature type="region of interest" description="Disordered" evidence="9">
    <location>
        <begin position="113"/>
        <end position="133"/>
    </location>
</feature>
<evidence type="ECO:0000256" key="8">
    <source>
        <dbReference type="RuleBase" id="RU004011"/>
    </source>
</evidence>
<feature type="domain" description="Nucleoside diphosphate kinase-like" evidence="10">
    <location>
        <begin position="304"/>
        <end position="446"/>
    </location>
</feature>
<dbReference type="Pfam" id="PF00085">
    <property type="entry name" value="Thioredoxin"/>
    <property type="match status" value="1"/>
</dbReference>
<dbReference type="SMART" id="SM00562">
    <property type="entry name" value="NDK"/>
    <property type="match status" value="3"/>
</dbReference>
<dbReference type="InterPro" id="IPR036850">
    <property type="entry name" value="NDK-like_dom_sf"/>
</dbReference>
<feature type="binding site" evidence="7">
    <location>
        <position position="562"/>
    </location>
    <ligand>
        <name>ATP</name>
        <dbReference type="ChEBI" id="CHEBI:30616"/>
    </ligand>
</feature>
<protein>
    <recommendedName>
        <fullName evidence="2">Nucleoside diphosphate kinase</fullName>
    </recommendedName>
</protein>
<evidence type="ECO:0000259" key="10">
    <source>
        <dbReference type="SMART" id="SM00562"/>
    </source>
</evidence>